<dbReference type="InterPro" id="IPR028431">
    <property type="entry name" value="NADP_DH_HndA-like"/>
</dbReference>
<dbReference type="PANTHER" id="PTHR43342:SF2">
    <property type="entry name" value="POTENTIAL NAD-REDUCING HYDROGENASE SUBUNIT"/>
    <property type="match status" value="1"/>
</dbReference>
<dbReference type="PIRSF" id="PIRSF000216">
    <property type="entry name" value="NADH_DH_24kDa"/>
    <property type="match status" value="1"/>
</dbReference>
<name>A0A938XQN0_9FIRM</name>
<evidence type="ECO:0000256" key="3">
    <source>
        <dbReference type="ARBA" id="ARBA00022723"/>
    </source>
</evidence>
<keyword evidence="9" id="KW-1185">Reference proteome</keyword>
<dbReference type="FunFam" id="3.40.30.10:FF:000015">
    <property type="entry name" value="NADH-quinone oxidoreductase subunit E"/>
    <property type="match status" value="1"/>
</dbReference>
<dbReference type="CDD" id="cd03064">
    <property type="entry name" value="TRX_Fd_NuoE"/>
    <property type="match status" value="1"/>
</dbReference>
<evidence type="ECO:0000256" key="6">
    <source>
        <dbReference type="ARBA" id="ARBA00034078"/>
    </source>
</evidence>
<dbReference type="NCBIfam" id="NF005722">
    <property type="entry name" value="PRK07539.1-2"/>
    <property type="match status" value="1"/>
</dbReference>
<dbReference type="GO" id="GO:0046872">
    <property type="term" value="F:metal ion binding"/>
    <property type="evidence" value="ECO:0007669"/>
    <property type="project" value="UniProtKB-KW"/>
</dbReference>
<comment type="caution">
    <text evidence="8">The sequence shown here is derived from an EMBL/GenBank/DDBJ whole genome shotgun (WGS) entry which is preliminary data.</text>
</comment>
<evidence type="ECO:0000256" key="1">
    <source>
        <dbReference type="ARBA" id="ARBA00010643"/>
    </source>
</evidence>
<dbReference type="Gene3D" id="3.40.30.10">
    <property type="entry name" value="Glutaredoxin"/>
    <property type="match status" value="1"/>
</dbReference>
<evidence type="ECO:0000256" key="4">
    <source>
        <dbReference type="ARBA" id="ARBA00023004"/>
    </source>
</evidence>
<dbReference type="EMBL" id="JAFBDQ010000002">
    <property type="protein sequence ID" value="MBM7555565.1"/>
    <property type="molecule type" value="Genomic_DNA"/>
</dbReference>
<feature type="binding site" evidence="7">
    <location>
        <position position="141"/>
    </location>
    <ligand>
        <name>[2Fe-2S] cluster</name>
        <dbReference type="ChEBI" id="CHEBI:190135"/>
    </ligand>
</feature>
<accession>A0A938XQN0</accession>
<feature type="binding site" evidence="7">
    <location>
        <position position="137"/>
    </location>
    <ligand>
        <name>[2Fe-2S] cluster</name>
        <dbReference type="ChEBI" id="CHEBI:190135"/>
    </ligand>
</feature>
<dbReference type="PANTHER" id="PTHR43342">
    <property type="entry name" value="NADH-QUINONE OXIDOREDUCTASE, E SUBUNIT"/>
    <property type="match status" value="1"/>
</dbReference>
<feature type="binding site" evidence="7">
    <location>
        <position position="101"/>
    </location>
    <ligand>
        <name>[2Fe-2S] cluster</name>
        <dbReference type="ChEBI" id="CHEBI:190135"/>
    </ligand>
</feature>
<dbReference type="AlphaFoldDB" id="A0A938XQN0"/>
<dbReference type="GO" id="GO:0051537">
    <property type="term" value="F:2 iron, 2 sulfur cluster binding"/>
    <property type="evidence" value="ECO:0007669"/>
    <property type="project" value="UniProtKB-KW"/>
</dbReference>
<dbReference type="GO" id="GO:0016491">
    <property type="term" value="F:oxidoreductase activity"/>
    <property type="evidence" value="ECO:0007669"/>
    <property type="project" value="InterPro"/>
</dbReference>
<dbReference type="Gene3D" id="1.10.10.1590">
    <property type="entry name" value="NADH-quinone oxidoreductase subunit E"/>
    <property type="match status" value="1"/>
</dbReference>
<gene>
    <name evidence="8" type="ORF">JOC47_000390</name>
</gene>
<evidence type="ECO:0000313" key="8">
    <source>
        <dbReference type="EMBL" id="MBM7555565.1"/>
    </source>
</evidence>
<keyword evidence="5 7" id="KW-0411">Iron-sulfur</keyword>
<comment type="similarity">
    <text evidence="1">Belongs to the complex I 24 kDa subunit family.</text>
</comment>
<feature type="binding site" evidence="7">
    <location>
        <position position="96"/>
    </location>
    <ligand>
        <name>[2Fe-2S] cluster</name>
        <dbReference type="ChEBI" id="CHEBI:190135"/>
    </ligand>
</feature>
<protein>
    <submittedName>
        <fullName evidence="8">NADH-quinone oxidoreductase E subunit</fullName>
    </submittedName>
</protein>
<keyword evidence="3 7" id="KW-0479">Metal-binding</keyword>
<keyword evidence="2 7" id="KW-0001">2Fe-2S</keyword>
<dbReference type="InterPro" id="IPR002023">
    <property type="entry name" value="NuoE-like"/>
</dbReference>
<dbReference type="Proteomes" id="UP000774000">
    <property type="component" value="Unassembled WGS sequence"/>
</dbReference>
<evidence type="ECO:0000256" key="2">
    <source>
        <dbReference type="ARBA" id="ARBA00022714"/>
    </source>
</evidence>
<dbReference type="InterPro" id="IPR041921">
    <property type="entry name" value="NuoE_N"/>
</dbReference>
<dbReference type="InterPro" id="IPR042128">
    <property type="entry name" value="NuoE_dom"/>
</dbReference>
<dbReference type="Pfam" id="PF01257">
    <property type="entry name" value="2Fe-2S_thioredx"/>
    <property type="match status" value="1"/>
</dbReference>
<organism evidence="8 9">
    <name type="scientific">Halanaerobacter jeridensis</name>
    <dbReference type="NCBI Taxonomy" id="706427"/>
    <lineage>
        <taxon>Bacteria</taxon>
        <taxon>Bacillati</taxon>
        <taxon>Bacillota</taxon>
        <taxon>Clostridia</taxon>
        <taxon>Halanaerobiales</taxon>
        <taxon>Halobacteroidaceae</taxon>
        <taxon>Halanaerobacter</taxon>
    </lineage>
</organism>
<evidence type="ECO:0000313" key="9">
    <source>
        <dbReference type="Proteomes" id="UP000774000"/>
    </source>
</evidence>
<keyword evidence="4 7" id="KW-0408">Iron</keyword>
<evidence type="ECO:0000256" key="5">
    <source>
        <dbReference type="ARBA" id="ARBA00023014"/>
    </source>
</evidence>
<evidence type="ECO:0000256" key="7">
    <source>
        <dbReference type="PIRSR" id="PIRSR000216-1"/>
    </source>
</evidence>
<dbReference type="RefSeq" id="WP_239550869.1">
    <property type="nucleotide sequence ID" value="NZ_JAFBDQ010000002.1"/>
</dbReference>
<reference evidence="8" key="1">
    <citation type="submission" date="2021-01" db="EMBL/GenBank/DDBJ databases">
        <title>Genomic Encyclopedia of Type Strains, Phase IV (KMG-IV): sequencing the most valuable type-strain genomes for metagenomic binning, comparative biology and taxonomic classification.</title>
        <authorList>
            <person name="Goeker M."/>
        </authorList>
    </citation>
    <scope>NUCLEOTIDE SEQUENCE</scope>
    <source>
        <strain evidence="8">DSM 23230</strain>
    </source>
</reference>
<sequence length="172" mass="19165">MSALQDRKAIQMDTDDKVLEDKYEKIDEILKEAKDKEESLIDILHKVQKVVGYLPREVQIKVAQDLGIPLSEIYSVISFYSLFSTEPKGDYNIEVCMGTACYVKGSDEVLNELKEELKIEPGQVTDDGKFSLETTRCVGACGMAPVLLVNGEAHGQVDKENVAEILDSYGKE</sequence>
<comment type="cofactor">
    <cofactor evidence="7">
        <name>[2Fe-2S] cluster</name>
        <dbReference type="ChEBI" id="CHEBI:190135"/>
    </cofactor>
    <text evidence="7">Binds 1 [2Fe-2S] cluster.</text>
</comment>
<dbReference type="SUPFAM" id="SSF52833">
    <property type="entry name" value="Thioredoxin-like"/>
    <property type="match status" value="1"/>
</dbReference>
<comment type="cofactor">
    <cofactor evidence="6">
        <name>[2Fe-2S] cluster</name>
        <dbReference type="ChEBI" id="CHEBI:190135"/>
    </cofactor>
</comment>
<proteinExistence type="inferred from homology"/>
<dbReference type="InterPro" id="IPR036249">
    <property type="entry name" value="Thioredoxin-like_sf"/>
</dbReference>